<reference evidence="1" key="1">
    <citation type="submission" date="2022-04" db="EMBL/GenBank/DDBJ databases">
        <title>A functionally conserved STORR gene fusion in Papaver species that diverged 16.8 million years ago.</title>
        <authorList>
            <person name="Catania T."/>
        </authorList>
    </citation>
    <scope>NUCLEOTIDE SEQUENCE</scope>
    <source>
        <strain evidence="1">S-188037</strain>
    </source>
</reference>
<sequence>MLLKNGSRRNKISSLHWTSLCTDKSYHVPFLILGSTSHGFCPFVASSEVISRRSVMCFLNFSTNTTKAFHLGNGRIGEWKFFGCVYLSLSMNSMAQLLAL</sequence>
<organism evidence="1 2">
    <name type="scientific">Papaver atlanticum</name>
    <dbReference type="NCBI Taxonomy" id="357466"/>
    <lineage>
        <taxon>Eukaryota</taxon>
        <taxon>Viridiplantae</taxon>
        <taxon>Streptophyta</taxon>
        <taxon>Embryophyta</taxon>
        <taxon>Tracheophyta</taxon>
        <taxon>Spermatophyta</taxon>
        <taxon>Magnoliopsida</taxon>
        <taxon>Ranunculales</taxon>
        <taxon>Papaveraceae</taxon>
        <taxon>Papaveroideae</taxon>
        <taxon>Papaver</taxon>
    </lineage>
</organism>
<accession>A0AAD4RWU8</accession>
<keyword evidence="2" id="KW-1185">Reference proteome</keyword>
<comment type="caution">
    <text evidence="1">The sequence shown here is derived from an EMBL/GenBank/DDBJ whole genome shotgun (WGS) entry which is preliminary data.</text>
</comment>
<proteinExistence type="predicted"/>
<dbReference type="EMBL" id="JAJJMB010017545">
    <property type="protein sequence ID" value="KAI3837707.1"/>
    <property type="molecule type" value="Genomic_DNA"/>
</dbReference>
<name>A0AAD4RWU8_9MAGN</name>
<dbReference type="Proteomes" id="UP001202328">
    <property type="component" value="Unassembled WGS sequence"/>
</dbReference>
<protein>
    <submittedName>
        <fullName evidence="1">Uncharacterized protein</fullName>
    </submittedName>
</protein>
<gene>
    <name evidence="1" type="ORF">MKW98_027066</name>
</gene>
<dbReference type="AlphaFoldDB" id="A0AAD4RWU8"/>
<evidence type="ECO:0000313" key="1">
    <source>
        <dbReference type="EMBL" id="KAI3837707.1"/>
    </source>
</evidence>
<evidence type="ECO:0000313" key="2">
    <source>
        <dbReference type="Proteomes" id="UP001202328"/>
    </source>
</evidence>